<feature type="compositionally biased region" description="Low complexity" evidence="2">
    <location>
        <begin position="215"/>
        <end position="227"/>
    </location>
</feature>
<evidence type="ECO:0000259" key="3">
    <source>
        <dbReference type="PROSITE" id="PS50086"/>
    </source>
</evidence>
<dbReference type="SUPFAM" id="SSF47923">
    <property type="entry name" value="Ypt/Rab-GAP domain of gyp1p"/>
    <property type="match status" value="2"/>
</dbReference>
<evidence type="ECO:0000313" key="5">
    <source>
        <dbReference type="Proteomes" id="UP001292094"/>
    </source>
</evidence>
<dbReference type="PANTHER" id="PTHR47219:SF15">
    <property type="entry name" value="TBC1 DOMAIN FAMILY MEMBER 12 ISOFORM X1"/>
    <property type="match status" value="1"/>
</dbReference>
<dbReference type="Pfam" id="PF00566">
    <property type="entry name" value="RabGAP-TBC"/>
    <property type="match status" value="1"/>
</dbReference>
<organism evidence="4 5">
    <name type="scientific">Petrolisthes manimaculis</name>
    <dbReference type="NCBI Taxonomy" id="1843537"/>
    <lineage>
        <taxon>Eukaryota</taxon>
        <taxon>Metazoa</taxon>
        <taxon>Ecdysozoa</taxon>
        <taxon>Arthropoda</taxon>
        <taxon>Crustacea</taxon>
        <taxon>Multicrustacea</taxon>
        <taxon>Malacostraca</taxon>
        <taxon>Eumalacostraca</taxon>
        <taxon>Eucarida</taxon>
        <taxon>Decapoda</taxon>
        <taxon>Pleocyemata</taxon>
        <taxon>Anomura</taxon>
        <taxon>Galatheoidea</taxon>
        <taxon>Porcellanidae</taxon>
        <taxon>Petrolisthes</taxon>
    </lineage>
</organism>
<dbReference type="AlphaFoldDB" id="A0AAE1U503"/>
<dbReference type="FunFam" id="1.10.472.80:FF:000006">
    <property type="entry name" value="TBC1 domain family member 14"/>
    <property type="match status" value="1"/>
</dbReference>
<evidence type="ECO:0000256" key="2">
    <source>
        <dbReference type="SAM" id="MobiDB-lite"/>
    </source>
</evidence>
<protein>
    <recommendedName>
        <fullName evidence="3">Rab-GAP TBC domain-containing protein</fullName>
    </recommendedName>
</protein>
<dbReference type="InterPro" id="IPR000195">
    <property type="entry name" value="Rab-GAP-TBC_dom"/>
</dbReference>
<sequence>MDDSGEASVSATEDTKNVIVLKKQQQSDESGEALLRDFPSTNNTRSGISKVSLRLPFKPESFKAQSLLARFHSSRKSESGIKSEIKTSSSSNIGSGSGGGLGFGRGWKRQKSPGSNNFETVGTDSENTSASLPDDLNQKVNVTVNGGVGDGGGASSTIGDDSRDGSEELVPPISRCLSEESGFNPMGSGQRVSDSLFGTWPGRPRKLKSLKKRLLTSSPSQNTNTNSEPVANTKDQCSEKIDGDNDTQATLKKDEEGSAPRTQNNTTAEMVDLSSQQVSLDALLESLPLVYNPATKQLCRGLVKKGHQDSAVHSRMPGTNIGISEDDFHLELLHKLDSKKDKSEIQAEEEESLKEFLSSNSESNETPTVLKPLEIIQEADENGETIKLIDSSSAPQSGNVSGSSSLERGTYESVRNSLQRIGTSNSLSITDASSFSSLSSSNTELSVYSASDSAVCLASHHSDTTSLRDFALCDNDGKSKKRGIADFFSRNLFSWRHKDGGGGSDGASSTSSSPVPSSPVAATNSSSSSSSSSWRIFSRPPRATTSSPDVQTRNSEMEAGSAGLIMETRPTSLPAKTYREQLKHHQEYQAMVSAARKKELREAKERKKAQASLQRQEQQMATAVATWNNDILPKWDQMRTHKKCRELWWLGLPSCVRGRVWKLAIGNDLNITPELYNIMVQRSIEKVEHGGECGSTGSGEWSDPDDQESTVDLIRLDVSRTFPHLCIFQKGGPYHDPLHNVLGAYACYRPDVGYVQGMSFLAATLLLNMTEVNAFTAFTNLINRPAHMAFFRVDQPMMEAYYQTFEELLGANLPQLADHLHSIGVTPDLYVLDWLLTVFARPLPLDAAVRIWDVYLRDGEEFLLRVAIGILKLYEGELRAQECTATAAQFLTRLPDDLCADSLFRILSSVRTSVHRRPFAAILQAHMTPPEPTPITTTNITTTSTTIITTPSSHPDPVVV</sequence>
<dbReference type="Gene3D" id="1.10.10.750">
    <property type="entry name" value="Ypt/Rab-GAP domain of gyp1p, domain 1"/>
    <property type="match status" value="1"/>
</dbReference>
<dbReference type="InterPro" id="IPR035969">
    <property type="entry name" value="Rab-GAP_TBC_sf"/>
</dbReference>
<dbReference type="FunFam" id="1.10.8.270:FF:000008">
    <property type="entry name" value="Putative TBC1 domain family member 14"/>
    <property type="match status" value="1"/>
</dbReference>
<dbReference type="GO" id="GO:0005773">
    <property type="term" value="C:vacuole"/>
    <property type="evidence" value="ECO:0007669"/>
    <property type="project" value="UniProtKB-ARBA"/>
</dbReference>
<feature type="compositionally biased region" description="Polar residues" evidence="2">
    <location>
        <begin position="390"/>
        <end position="411"/>
    </location>
</feature>
<dbReference type="Proteomes" id="UP001292094">
    <property type="component" value="Unassembled WGS sequence"/>
</dbReference>
<dbReference type="GO" id="GO:0031410">
    <property type="term" value="C:cytoplasmic vesicle"/>
    <property type="evidence" value="ECO:0007669"/>
    <property type="project" value="UniProtKB-ARBA"/>
</dbReference>
<feature type="compositionally biased region" description="Polar residues" evidence="2">
    <location>
        <begin position="39"/>
        <end position="49"/>
    </location>
</feature>
<feature type="compositionally biased region" description="Basic residues" evidence="2">
    <location>
        <begin position="203"/>
        <end position="214"/>
    </location>
</feature>
<feature type="region of interest" description="Disordered" evidence="2">
    <location>
        <begin position="389"/>
        <end position="411"/>
    </location>
</feature>
<dbReference type="SMART" id="SM00164">
    <property type="entry name" value="TBC"/>
    <property type="match status" value="1"/>
</dbReference>
<evidence type="ECO:0000313" key="4">
    <source>
        <dbReference type="EMBL" id="KAK4306274.1"/>
    </source>
</evidence>
<feature type="region of interest" description="Disordered" evidence="2">
    <location>
        <begin position="72"/>
        <end position="266"/>
    </location>
</feature>
<keyword evidence="1" id="KW-0175">Coiled coil</keyword>
<feature type="compositionally biased region" description="Low complexity" evidence="2">
    <location>
        <begin position="355"/>
        <end position="365"/>
    </location>
</feature>
<feature type="domain" description="Rab-GAP TBC" evidence="3">
    <location>
        <begin position="651"/>
        <end position="859"/>
    </location>
</feature>
<dbReference type="GO" id="GO:0031267">
    <property type="term" value="F:small GTPase binding"/>
    <property type="evidence" value="ECO:0007669"/>
    <property type="project" value="TreeGrafter"/>
</dbReference>
<dbReference type="PROSITE" id="PS50086">
    <property type="entry name" value="TBC_RABGAP"/>
    <property type="match status" value="1"/>
</dbReference>
<gene>
    <name evidence="4" type="ORF">Pmani_021896</name>
</gene>
<dbReference type="Gene3D" id="1.10.8.270">
    <property type="entry name" value="putative rabgap domain of human tbc1 domain family member 14 like domains"/>
    <property type="match status" value="1"/>
</dbReference>
<feature type="compositionally biased region" description="Polar residues" evidence="2">
    <location>
        <begin position="543"/>
        <end position="554"/>
    </location>
</feature>
<feature type="region of interest" description="Disordered" evidence="2">
    <location>
        <begin position="1"/>
        <end position="50"/>
    </location>
</feature>
<dbReference type="PANTHER" id="PTHR47219">
    <property type="entry name" value="RAB GTPASE-ACTIVATING PROTEIN 1-LIKE"/>
    <property type="match status" value="1"/>
</dbReference>
<feature type="region of interest" description="Disordered" evidence="2">
    <location>
        <begin position="339"/>
        <end position="371"/>
    </location>
</feature>
<dbReference type="EMBL" id="JAWZYT010002157">
    <property type="protein sequence ID" value="KAK4306274.1"/>
    <property type="molecule type" value="Genomic_DNA"/>
</dbReference>
<feature type="region of interest" description="Disordered" evidence="2">
    <location>
        <begin position="499"/>
        <end position="571"/>
    </location>
</feature>
<feature type="compositionally biased region" description="Low complexity" evidence="2">
    <location>
        <begin position="506"/>
        <end position="533"/>
    </location>
</feature>
<feature type="coiled-coil region" evidence="1">
    <location>
        <begin position="597"/>
        <end position="626"/>
    </location>
</feature>
<dbReference type="GO" id="GO:0016192">
    <property type="term" value="P:vesicle-mediated transport"/>
    <property type="evidence" value="ECO:0007669"/>
    <property type="project" value="UniProtKB-ARBA"/>
</dbReference>
<proteinExistence type="predicted"/>
<dbReference type="InterPro" id="IPR050302">
    <property type="entry name" value="Rab_GAP_TBC_domain"/>
</dbReference>
<dbReference type="FunFam" id="1.10.10.750:FF:000005">
    <property type="entry name" value="TBC1 domain family member 14"/>
    <property type="match status" value="1"/>
</dbReference>
<dbReference type="GO" id="GO:0005096">
    <property type="term" value="F:GTPase activator activity"/>
    <property type="evidence" value="ECO:0007669"/>
    <property type="project" value="TreeGrafter"/>
</dbReference>
<accession>A0AAE1U503</accession>
<name>A0AAE1U503_9EUCA</name>
<feature type="compositionally biased region" description="Gly residues" evidence="2">
    <location>
        <begin position="95"/>
        <end position="105"/>
    </location>
</feature>
<feature type="compositionally biased region" description="Basic and acidic residues" evidence="2">
    <location>
        <begin position="75"/>
        <end position="85"/>
    </location>
</feature>
<feature type="compositionally biased region" description="Polar residues" evidence="2">
    <location>
        <begin position="112"/>
        <end position="131"/>
    </location>
</feature>
<reference evidence="4" key="1">
    <citation type="submission" date="2023-11" db="EMBL/GenBank/DDBJ databases">
        <title>Genome assemblies of two species of porcelain crab, Petrolisthes cinctipes and Petrolisthes manimaculis (Anomura: Porcellanidae).</title>
        <authorList>
            <person name="Angst P."/>
        </authorList>
    </citation>
    <scope>NUCLEOTIDE SEQUENCE</scope>
    <source>
        <strain evidence="4">PB745_02</strain>
        <tissue evidence="4">Gill</tissue>
    </source>
</reference>
<dbReference type="Gene3D" id="1.10.472.80">
    <property type="entry name" value="Ypt/Rab-GAP domain of gyp1p, domain 3"/>
    <property type="match status" value="1"/>
</dbReference>
<keyword evidence="5" id="KW-1185">Reference proteome</keyword>
<comment type="caution">
    <text evidence="4">The sequence shown here is derived from an EMBL/GenBank/DDBJ whole genome shotgun (WGS) entry which is preliminary data.</text>
</comment>
<evidence type="ECO:0000256" key="1">
    <source>
        <dbReference type="SAM" id="Coils"/>
    </source>
</evidence>